<keyword evidence="1" id="KW-1133">Transmembrane helix</keyword>
<dbReference type="EMBL" id="MHRQ01000008">
    <property type="protein sequence ID" value="OHA27279.1"/>
    <property type="molecule type" value="Genomic_DNA"/>
</dbReference>
<organism evidence="2 3">
    <name type="scientific">Candidatus Taylorbacteria bacterium RIFCSPHIGHO2_02_FULL_46_13</name>
    <dbReference type="NCBI Taxonomy" id="1802312"/>
    <lineage>
        <taxon>Bacteria</taxon>
        <taxon>Candidatus Tayloriibacteriota</taxon>
    </lineage>
</organism>
<comment type="caution">
    <text evidence="2">The sequence shown here is derived from an EMBL/GenBank/DDBJ whole genome shotgun (WGS) entry which is preliminary data.</text>
</comment>
<proteinExistence type="predicted"/>
<keyword evidence="1" id="KW-0472">Membrane</keyword>
<feature type="transmembrane region" description="Helical" evidence="1">
    <location>
        <begin position="52"/>
        <end position="73"/>
    </location>
</feature>
<sequence length="427" mass="46694">MVKKILQDVIPPGRRSIRHIPLPENRKSNEQTNLDVADMHPKHRTKIRFTRWVIIVGSLLLLGAVLVAASMTFSSATVVIKPKQATAVVDVSIPLGITSASGVSGVVVTATSSASQVIAATKEQDVQRKASGQIVIYNNYSSESQRLIKNTRFQSPDGRIYRIDTSVVVPGQTIENGKKVAGNLTVTAYADSAGTEYNLSLASLKGDFTIPGFKGTPRYQSFYARLKTDITGGFSGRARVADEQTVISATNDLKTKLNEDLWKTLQSSLPSGFTLSKNLYQAEYQVSSTNDTSGQGITLSVTAVGRAVIFDTKLLSSAVAEQSLPSYENEDIRIQNLSDLDITPHTQDTNFWESDSLVLGVKGNAHFVWQFDEQKIITALVGIPKNQTDSIMRTHPAIAQAEVTIKPSWLTKYPSREKKIHITVKLD</sequence>
<gene>
    <name evidence="2" type="ORF">A3C06_00455</name>
</gene>
<keyword evidence="1" id="KW-0812">Transmembrane</keyword>
<evidence type="ECO:0000256" key="1">
    <source>
        <dbReference type="SAM" id="Phobius"/>
    </source>
</evidence>
<accession>A0A1G2MVH2</accession>
<dbReference type="Proteomes" id="UP000177565">
    <property type="component" value="Unassembled WGS sequence"/>
</dbReference>
<evidence type="ECO:0000313" key="3">
    <source>
        <dbReference type="Proteomes" id="UP000177565"/>
    </source>
</evidence>
<reference evidence="2 3" key="1">
    <citation type="journal article" date="2016" name="Nat. Commun.">
        <title>Thousands of microbial genomes shed light on interconnected biogeochemical processes in an aquifer system.</title>
        <authorList>
            <person name="Anantharaman K."/>
            <person name="Brown C.T."/>
            <person name="Hug L.A."/>
            <person name="Sharon I."/>
            <person name="Castelle C.J."/>
            <person name="Probst A.J."/>
            <person name="Thomas B.C."/>
            <person name="Singh A."/>
            <person name="Wilkins M.J."/>
            <person name="Karaoz U."/>
            <person name="Brodie E.L."/>
            <person name="Williams K.H."/>
            <person name="Hubbard S.S."/>
            <person name="Banfield J.F."/>
        </authorList>
    </citation>
    <scope>NUCLEOTIDE SEQUENCE [LARGE SCALE GENOMIC DNA]</scope>
</reference>
<dbReference type="AlphaFoldDB" id="A0A1G2MVH2"/>
<name>A0A1G2MVH2_9BACT</name>
<evidence type="ECO:0000313" key="2">
    <source>
        <dbReference type="EMBL" id="OHA27279.1"/>
    </source>
</evidence>
<evidence type="ECO:0008006" key="4">
    <source>
        <dbReference type="Google" id="ProtNLM"/>
    </source>
</evidence>
<protein>
    <recommendedName>
        <fullName evidence="4">Baseplate protein J-like domain-containing protein</fullName>
    </recommendedName>
</protein>
<dbReference type="STRING" id="1802312.A3C06_00455"/>